<dbReference type="InterPro" id="IPR020103">
    <property type="entry name" value="PsdUridine_synth_cat_dom_sf"/>
</dbReference>
<name>A0A348HG19_9GAMM</name>
<feature type="domain" description="Pseudouridine synthase RsuA/RluA-like" evidence="2">
    <location>
        <begin position="28"/>
        <end position="182"/>
    </location>
</feature>
<dbReference type="PANTHER" id="PTHR21600:SF56">
    <property type="entry name" value="TRNA PSEUDOURIDINE SYNTHASE C"/>
    <property type="match status" value="1"/>
</dbReference>
<organism evidence="3 4">
    <name type="scientific">Zymobacter palmae</name>
    <dbReference type="NCBI Taxonomy" id="33074"/>
    <lineage>
        <taxon>Bacteria</taxon>
        <taxon>Pseudomonadati</taxon>
        <taxon>Pseudomonadota</taxon>
        <taxon>Gammaproteobacteria</taxon>
        <taxon>Oceanospirillales</taxon>
        <taxon>Halomonadaceae</taxon>
        <taxon>Zymobacter group</taxon>
        <taxon>Zymobacter</taxon>
    </lineage>
</organism>
<keyword evidence="4" id="KW-1185">Reference proteome</keyword>
<dbReference type="GO" id="GO:0140098">
    <property type="term" value="F:catalytic activity, acting on RNA"/>
    <property type="evidence" value="ECO:0007669"/>
    <property type="project" value="UniProtKB-ARBA"/>
</dbReference>
<dbReference type="InterPro" id="IPR050188">
    <property type="entry name" value="RluA_PseudoU_synthase"/>
</dbReference>
<sequence>MPTFHVGEMPSMSSDSSSVPILYQDDALVIVYKPAGALVHRSPLAAHATRILMTELRDQLGQWVYPVHRLDRPTEGVMVFALSSAHASTLCEAFAEHRVEKRYLAIVRGHAPETLRIDRPLREEDGKRPKAECPAMPAQTDVTRLATASLDVAIDRYPTSRYALVEASPLTGRRHQIRRHLSGIGHPIIGDAKHGKGVHNRYFKNTFFAEWEGDTRLLLASTYLSLPHPVTGRMLTVSAPLSSDFGALLDHLGWQTYQPVTQVTIASSP</sequence>
<dbReference type="AlphaFoldDB" id="A0A348HG19"/>
<dbReference type="EMBL" id="AP018933">
    <property type="protein sequence ID" value="BBG30571.1"/>
    <property type="molecule type" value="Genomic_DNA"/>
</dbReference>
<evidence type="ECO:0000313" key="4">
    <source>
        <dbReference type="Proteomes" id="UP000267342"/>
    </source>
</evidence>
<keyword evidence="1" id="KW-0413">Isomerase</keyword>
<dbReference type="Pfam" id="PF00849">
    <property type="entry name" value="PseudoU_synth_2"/>
    <property type="match status" value="1"/>
</dbReference>
<evidence type="ECO:0000256" key="1">
    <source>
        <dbReference type="ARBA" id="ARBA00023235"/>
    </source>
</evidence>
<gene>
    <name evidence="3" type="ORF">ZBT109_1825</name>
</gene>
<protein>
    <submittedName>
        <fullName evidence="3">Pseudo uridylate synthases, 23S RNA-specific</fullName>
    </submittedName>
</protein>
<accession>A0A348HG19</accession>
<evidence type="ECO:0000259" key="2">
    <source>
        <dbReference type="Pfam" id="PF00849"/>
    </source>
</evidence>
<reference evidence="3 4" key="1">
    <citation type="submission" date="2018-09" db="EMBL/GenBank/DDBJ databases">
        <title>Zymobacter palmae IAM14233 (=T109) whole genome analysis.</title>
        <authorList>
            <person name="Yanase H."/>
        </authorList>
    </citation>
    <scope>NUCLEOTIDE SEQUENCE [LARGE SCALE GENOMIC DNA]</scope>
    <source>
        <strain evidence="3 4">IAM14233</strain>
    </source>
</reference>
<dbReference type="Gene3D" id="3.30.2350.10">
    <property type="entry name" value="Pseudouridine synthase"/>
    <property type="match status" value="1"/>
</dbReference>
<proteinExistence type="predicted"/>
<dbReference type="GO" id="GO:0000455">
    <property type="term" value="P:enzyme-directed rRNA pseudouridine synthesis"/>
    <property type="evidence" value="ECO:0007669"/>
    <property type="project" value="TreeGrafter"/>
</dbReference>
<dbReference type="InterPro" id="IPR006145">
    <property type="entry name" value="PsdUridine_synth_RsuA/RluA"/>
</dbReference>
<dbReference type="SUPFAM" id="SSF55120">
    <property type="entry name" value="Pseudouridine synthase"/>
    <property type="match status" value="1"/>
</dbReference>
<dbReference type="STRING" id="1123510.GCA_000620025_01671"/>
<dbReference type="GO" id="GO:0009982">
    <property type="term" value="F:pseudouridine synthase activity"/>
    <property type="evidence" value="ECO:0007669"/>
    <property type="project" value="InterPro"/>
</dbReference>
<dbReference type="Proteomes" id="UP000267342">
    <property type="component" value="Chromosome"/>
</dbReference>
<dbReference type="KEGG" id="zpl:ZBT109_1825"/>
<dbReference type="GO" id="GO:0003723">
    <property type="term" value="F:RNA binding"/>
    <property type="evidence" value="ECO:0007669"/>
    <property type="project" value="InterPro"/>
</dbReference>
<evidence type="ECO:0000313" key="3">
    <source>
        <dbReference type="EMBL" id="BBG30571.1"/>
    </source>
</evidence>
<dbReference type="PANTHER" id="PTHR21600">
    <property type="entry name" value="MITOCHONDRIAL RNA PSEUDOURIDINE SYNTHASE"/>
    <property type="match status" value="1"/>
</dbReference>